<protein>
    <recommendedName>
        <fullName evidence="13">G-protein coupled receptors family 1 profile domain-containing protein</fullName>
    </recommendedName>
</protein>
<keyword evidence="7" id="KW-1015">Disulfide bond</keyword>
<evidence type="ECO:0000256" key="5">
    <source>
        <dbReference type="ARBA" id="ARBA00023040"/>
    </source>
</evidence>
<evidence type="ECO:0000256" key="7">
    <source>
        <dbReference type="ARBA" id="ARBA00023157"/>
    </source>
</evidence>
<feature type="transmembrane region" description="Helical" evidence="12">
    <location>
        <begin position="202"/>
        <end position="224"/>
    </location>
</feature>
<feature type="transmembrane region" description="Helical" evidence="12">
    <location>
        <begin position="265"/>
        <end position="283"/>
    </location>
</feature>
<evidence type="ECO:0000313" key="14">
    <source>
        <dbReference type="EMBL" id="CAH3134123.1"/>
    </source>
</evidence>
<evidence type="ECO:0000256" key="3">
    <source>
        <dbReference type="ARBA" id="ARBA00022692"/>
    </source>
</evidence>
<dbReference type="GO" id="GO:0071880">
    <property type="term" value="P:adenylate cyclase-activating adrenergic receptor signaling pathway"/>
    <property type="evidence" value="ECO:0007669"/>
    <property type="project" value="TreeGrafter"/>
</dbReference>
<dbReference type="GO" id="GO:0005886">
    <property type="term" value="C:plasma membrane"/>
    <property type="evidence" value="ECO:0007669"/>
    <property type="project" value="UniProtKB-SubCell"/>
</dbReference>
<dbReference type="Pfam" id="PF00001">
    <property type="entry name" value="7tm_1"/>
    <property type="match status" value="1"/>
</dbReference>
<feature type="transmembrane region" description="Helical" evidence="12">
    <location>
        <begin position="46"/>
        <end position="73"/>
    </location>
</feature>
<keyword evidence="5 10" id="KW-0297">G-protein coupled receptor</keyword>
<dbReference type="GO" id="GO:0004993">
    <property type="term" value="F:G protein-coupled serotonin receptor activity"/>
    <property type="evidence" value="ECO:0007669"/>
    <property type="project" value="UniProtKB-ARBA"/>
</dbReference>
<dbReference type="SMART" id="SM01381">
    <property type="entry name" value="7TM_GPCR_Srsx"/>
    <property type="match status" value="1"/>
</dbReference>
<gene>
    <name evidence="14" type="ORF">PMEA_00015728</name>
</gene>
<accession>A0AAU9X2P0</accession>
<dbReference type="AlphaFoldDB" id="A0AAU9X2P0"/>
<dbReference type="PRINTS" id="PR00237">
    <property type="entry name" value="GPCRRHODOPSN"/>
</dbReference>
<reference evidence="14 15" key="1">
    <citation type="submission" date="2022-05" db="EMBL/GenBank/DDBJ databases">
        <authorList>
            <consortium name="Genoscope - CEA"/>
            <person name="William W."/>
        </authorList>
    </citation>
    <scope>NUCLEOTIDE SEQUENCE [LARGE SCALE GENOMIC DNA]</scope>
</reference>
<dbReference type="PROSITE" id="PS50262">
    <property type="entry name" value="G_PROTEIN_RECEP_F1_2"/>
    <property type="match status" value="1"/>
</dbReference>
<comment type="subcellular location">
    <subcellularLocation>
        <location evidence="1">Cell membrane</location>
        <topology evidence="1">Multi-pass membrane protein</topology>
    </subcellularLocation>
</comment>
<comment type="caution">
    <text evidence="14">The sequence shown here is derived from an EMBL/GenBank/DDBJ whole genome shotgun (WGS) entry which is preliminary data.</text>
</comment>
<dbReference type="Proteomes" id="UP001159428">
    <property type="component" value="Unassembled WGS sequence"/>
</dbReference>
<dbReference type="PROSITE" id="PS00237">
    <property type="entry name" value="G_PROTEIN_RECEP_F1_1"/>
    <property type="match status" value="1"/>
</dbReference>
<keyword evidence="2" id="KW-1003">Cell membrane</keyword>
<comment type="similarity">
    <text evidence="10">Belongs to the G-protein coupled receptor 1 family.</text>
</comment>
<feature type="transmembrane region" description="Helical" evidence="12">
    <location>
        <begin position="85"/>
        <end position="109"/>
    </location>
</feature>
<feature type="region of interest" description="Disordered" evidence="11">
    <location>
        <begin position="350"/>
        <end position="378"/>
    </location>
</feature>
<evidence type="ECO:0000256" key="2">
    <source>
        <dbReference type="ARBA" id="ARBA00022475"/>
    </source>
</evidence>
<dbReference type="GO" id="GO:0043410">
    <property type="term" value="P:positive regulation of MAPK cascade"/>
    <property type="evidence" value="ECO:0007669"/>
    <property type="project" value="TreeGrafter"/>
</dbReference>
<dbReference type="SUPFAM" id="SSF81321">
    <property type="entry name" value="Family A G protein-coupled receptor-like"/>
    <property type="match status" value="1"/>
</dbReference>
<evidence type="ECO:0000256" key="12">
    <source>
        <dbReference type="SAM" id="Phobius"/>
    </source>
</evidence>
<dbReference type="PANTHER" id="PTHR24248">
    <property type="entry name" value="ADRENERGIC RECEPTOR-RELATED G-PROTEIN COUPLED RECEPTOR"/>
    <property type="match status" value="1"/>
</dbReference>
<keyword evidence="9 10" id="KW-0807">Transducer</keyword>
<dbReference type="EMBL" id="CALNXJ010000028">
    <property type="protein sequence ID" value="CAH3134123.1"/>
    <property type="molecule type" value="Genomic_DNA"/>
</dbReference>
<organism evidence="14 15">
    <name type="scientific">Pocillopora meandrina</name>
    <dbReference type="NCBI Taxonomy" id="46732"/>
    <lineage>
        <taxon>Eukaryota</taxon>
        <taxon>Metazoa</taxon>
        <taxon>Cnidaria</taxon>
        <taxon>Anthozoa</taxon>
        <taxon>Hexacorallia</taxon>
        <taxon>Scleractinia</taxon>
        <taxon>Astrocoeniina</taxon>
        <taxon>Pocilloporidae</taxon>
        <taxon>Pocillopora</taxon>
    </lineage>
</organism>
<keyword evidence="8 10" id="KW-0675">Receptor</keyword>
<evidence type="ECO:0000313" key="15">
    <source>
        <dbReference type="Proteomes" id="UP001159428"/>
    </source>
</evidence>
<evidence type="ECO:0000259" key="13">
    <source>
        <dbReference type="PROSITE" id="PS50262"/>
    </source>
</evidence>
<evidence type="ECO:0000256" key="11">
    <source>
        <dbReference type="SAM" id="MobiDB-lite"/>
    </source>
</evidence>
<evidence type="ECO:0000256" key="9">
    <source>
        <dbReference type="ARBA" id="ARBA00023224"/>
    </source>
</evidence>
<dbReference type="InterPro" id="IPR000276">
    <property type="entry name" value="GPCR_Rhodpsn"/>
</dbReference>
<proteinExistence type="inferred from homology"/>
<feature type="transmembrane region" description="Helical" evidence="12">
    <location>
        <begin position="129"/>
        <end position="148"/>
    </location>
</feature>
<feature type="transmembrane region" description="Helical" evidence="12">
    <location>
        <begin position="168"/>
        <end position="187"/>
    </location>
</feature>
<name>A0AAU9X2P0_9CNID</name>
<evidence type="ECO:0000256" key="6">
    <source>
        <dbReference type="ARBA" id="ARBA00023136"/>
    </source>
</evidence>
<evidence type="ECO:0000256" key="10">
    <source>
        <dbReference type="RuleBase" id="RU000688"/>
    </source>
</evidence>
<keyword evidence="3 10" id="KW-0812">Transmembrane</keyword>
<dbReference type="Gene3D" id="1.20.1070.10">
    <property type="entry name" value="Rhodopsin 7-helix transmembrane proteins"/>
    <property type="match status" value="1"/>
</dbReference>
<dbReference type="CDD" id="cd14967">
    <property type="entry name" value="7tmA_amine_R-like"/>
    <property type="match status" value="1"/>
</dbReference>
<evidence type="ECO:0000256" key="8">
    <source>
        <dbReference type="ARBA" id="ARBA00023170"/>
    </source>
</evidence>
<sequence length="378" mass="42694">MVSSFKLSSLKQRRPQGTLQMGNGSDLFQDHGFDLLLCENHLGSGLTFAGLVFIFMIMITSLFGNTLVCIASVKFSYLHSYSEHFIVSLALSDIMVAVFVLPFDVIYWITFPRWPLGGYVCNLWNASFFLFLTASVLNLTAISIDRYLAVVYPLRYTIWMTSKVAKSMIASVWLYSFSIAILLFFLLDPPKDETYSFDLNPFVHGFLLIGNVIFPFLIMMILYFKIYTIAKGHAQRAGVNTMTSSNRALSVTSSRTTSFGRELRIAKMLGIVVLCFVICWLPFEIINVVILIDEGVETCAVELVDTVTCWLAYLHSSLNPLLYAFTGSEFRRAFRKLLCRREWRTGAELSHSQSNAAKRRPAGSVSDMKPQEISSLHL</sequence>
<feature type="domain" description="G-protein coupled receptors family 1 profile" evidence="13">
    <location>
        <begin position="64"/>
        <end position="323"/>
    </location>
</feature>
<keyword evidence="15" id="KW-1185">Reference proteome</keyword>
<keyword evidence="4 12" id="KW-1133">Transmembrane helix</keyword>
<evidence type="ECO:0000256" key="4">
    <source>
        <dbReference type="ARBA" id="ARBA00022989"/>
    </source>
</evidence>
<dbReference type="InterPro" id="IPR017452">
    <property type="entry name" value="GPCR_Rhodpsn_7TM"/>
</dbReference>
<dbReference type="PANTHER" id="PTHR24248:SF199">
    <property type="entry name" value="IP13425P-RELATED"/>
    <property type="match status" value="1"/>
</dbReference>
<evidence type="ECO:0000256" key="1">
    <source>
        <dbReference type="ARBA" id="ARBA00004651"/>
    </source>
</evidence>
<keyword evidence="6 12" id="KW-0472">Membrane</keyword>